<evidence type="ECO:0000313" key="8">
    <source>
        <dbReference type="EMBL" id="PHM66365.1"/>
    </source>
</evidence>
<dbReference type="InterPro" id="IPR011701">
    <property type="entry name" value="MFS"/>
</dbReference>
<feature type="transmembrane region" description="Helical" evidence="6">
    <location>
        <begin position="57"/>
        <end position="76"/>
    </location>
</feature>
<dbReference type="InterPro" id="IPR036259">
    <property type="entry name" value="MFS_trans_sf"/>
</dbReference>
<feature type="transmembrane region" description="Helical" evidence="6">
    <location>
        <begin position="213"/>
        <end position="236"/>
    </location>
</feature>
<feature type="transmembrane region" description="Helical" evidence="6">
    <location>
        <begin position="305"/>
        <end position="325"/>
    </location>
</feature>
<dbReference type="SUPFAM" id="SSF103473">
    <property type="entry name" value="MFS general substrate transporter"/>
    <property type="match status" value="1"/>
</dbReference>
<accession>A0A2D0KSR0</accession>
<keyword evidence="3 6" id="KW-0812">Transmembrane</keyword>
<feature type="transmembrane region" description="Helical" evidence="6">
    <location>
        <begin position="369"/>
        <end position="388"/>
    </location>
</feature>
<dbReference type="PROSITE" id="PS50850">
    <property type="entry name" value="MFS"/>
    <property type="match status" value="1"/>
</dbReference>
<evidence type="ECO:0000256" key="6">
    <source>
        <dbReference type="SAM" id="Phobius"/>
    </source>
</evidence>
<feature type="transmembrane region" description="Helical" evidence="6">
    <location>
        <begin position="20"/>
        <end position="45"/>
    </location>
</feature>
<evidence type="ECO:0000313" key="9">
    <source>
        <dbReference type="Proteomes" id="UP000222366"/>
    </source>
</evidence>
<dbReference type="Pfam" id="PF07690">
    <property type="entry name" value="MFS_1"/>
    <property type="match status" value="1"/>
</dbReference>
<protein>
    <recommendedName>
        <fullName evidence="7">Major facilitator superfamily (MFS) profile domain-containing protein</fullName>
    </recommendedName>
</protein>
<keyword evidence="9" id="KW-1185">Reference proteome</keyword>
<dbReference type="EMBL" id="NJAJ01000009">
    <property type="protein sequence ID" value="PHM66365.1"/>
    <property type="molecule type" value="Genomic_DNA"/>
</dbReference>
<dbReference type="Proteomes" id="UP000222366">
    <property type="component" value="Unassembled WGS sequence"/>
</dbReference>
<comment type="subcellular location">
    <subcellularLocation>
        <location evidence="1">Cell membrane</location>
        <topology evidence="1">Multi-pass membrane protein</topology>
    </subcellularLocation>
</comment>
<feature type="transmembrane region" description="Helical" evidence="6">
    <location>
        <begin position="88"/>
        <end position="111"/>
    </location>
</feature>
<dbReference type="CDD" id="cd17324">
    <property type="entry name" value="MFS_NepI_like"/>
    <property type="match status" value="1"/>
</dbReference>
<organism evidence="8 9">
    <name type="scientific">Xenorhabdus stockiae</name>
    <dbReference type="NCBI Taxonomy" id="351614"/>
    <lineage>
        <taxon>Bacteria</taxon>
        <taxon>Pseudomonadati</taxon>
        <taxon>Pseudomonadota</taxon>
        <taxon>Gammaproteobacteria</taxon>
        <taxon>Enterobacterales</taxon>
        <taxon>Morganellaceae</taxon>
        <taxon>Xenorhabdus</taxon>
    </lineage>
</organism>
<feature type="domain" description="Major facilitator superfamily (MFS) profile" evidence="7">
    <location>
        <begin position="22"/>
        <end position="394"/>
    </location>
</feature>
<feature type="transmembrane region" description="Helical" evidence="6">
    <location>
        <begin position="174"/>
        <end position="192"/>
    </location>
</feature>
<keyword evidence="2" id="KW-1003">Cell membrane</keyword>
<dbReference type="PANTHER" id="PTHR43124:SF3">
    <property type="entry name" value="CHLORAMPHENICOL EFFLUX PUMP RV0191"/>
    <property type="match status" value="1"/>
</dbReference>
<evidence type="ECO:0000256" key="4">
    <source>
        <dbReference type="ARBA" id="ARBA00022989"/>
    </source>
</evidence>
<gene>
    <name evidence="8" type="ORF">Xsto_01297</name>
</gene>
<dbReference type="PANTHER" id="PTHR43124">
    <property type="entry name" value="PURINE EFFLUX PUMP PBUE"/>
    <property type="match status" value="1"/>
</dbReference>
<feature type="transmembrane region" description="Helical" evidence="6">
    <location>
        <begin position="147"/>
        <end position="168"/>
    </location>
</feature>
<dbReference type="InterPro" id="IPR020846">
    <property type="entry name" value="MFS_dom"/>
</dbReference>
<feature type="transmembrane region" description="Helical" evidence="6">
    <location>
        <begin position="256"/>
        <end position="275"/>
    </location>
</feature>
<feature type="transmembrane region" description="Helical" evidence="6">
    <location>
        <begin position="117"/>
        <end position="135"/>
    </location>
</feature>
<evidence type="ECO:0000256" key="5">
    <source>
        <dbReference type="ARBA" id="ARBA00023136"/>
    </source>
</evidence>
<dbReference type="InterPro" id="IPR050189">
    <property type="entry name" value="MFS_Efflux_Transporters"/>
</dbReference>
<dbReference type="GO" id="GO:0005886">
    <property type="term" value="C:plasma membrane"/>
    <property type="evidence" value="ECO:0007669"/>
    <property type="project" value="UniProtKB-SubCell"/>
</dbReference>
<name>A0A2D0KSR0_9GAMM</name>
<dbReference type="GO" id="GO:0022857">
    <property type="term" value="F:transmembrane transporter activity"/>
    <property type="evidence" value="ECO:0007669"/>
    <property type="project" value="InterPro"/>
</dbReference>
<feature type="transmembrane region" description="Helical" evidence="6">
    <location>
        <begin position="345"/>
        <end position="363"/>
    </location>
</feature>
<keyword evidence="4 6" id="KW-1133">Transmembrane helix</keyword>
<feature type="transmembrane region" description="Helical" evidence="6">
    <location>
        <begin position="282"/>
        <end position="299"/>
    </location>
</feature>
<reference evidence="8 9" key="1">
    <citation type="journal article" date="2017" name="Nat. Microbiol.">
        <title>Natural product diversity associated with the nematode symbionts Photorhabdus and Xenorhabdus.</title>
        <authorList>
            <person name="Tobias N.J."/>
            <person name="Wolff H."/>
            <person name="Djahanschiri B."/>
            <person name="Grundmann F."/>
            <person name="Kronenwerth M."/>
            <person name="Shi Y.M."/>
            <person name="Simonyi S."/>
            <person name="Grun P."/>
            <person name="Shapiro-Ilan D."/>
            <person name="Pidot S.J."/>
            <person name="Stinear T.P."/>
            <person name="Ebersberger I."/>
            <person name="Bode H.B."/>
        </authorList>
    </citation>
    <scope>NUCLEOTIDE SEQUENCE [LARGE SCALE GENOMIC DNA]</scope>
    <source>
        <strain evidence="8 9">DSM 17904</strain>
    </source>
</reference>
<keyword evidence="5 6" id="KW-0472">Membrane</keyword>
<dbReference type="Gene3D" id="1.20.1250.20">
    <property type="entry name" value="MFS general substrate transporter like domains"/>
    <property type="match status" value="1"/>
</dbReference>
<evidence type="ECO:0000259" key="7">
    <source>
        <dbReference type="PROSITE" id="PS50850"/>
    </source>
</evidence>
<dbReference type="AlphaFoldDB" id="A0A2D0KSR0"/>
<comment type="caution">
    <text evidence="8">The sequence shown here is derived from an EMBL/GenBank/DDBJ whole genome shotgun (WGS) entry which is preliminary data.</text>
</comment>
<proteinExistence type="predicted"/>
<evidence type="ECO:0000256" key="3">
    <source>
        <dbReference type="ARBA" id="ARBA00022692"/>
    </source>
</evidence>
<sequence>MQSNEMSRSSSKTELPRLPILALLALAASIFITILTETLPAGLLLPISAGLKISEAMAGQLVTAYAIGSLIAAIPLSIATRSWDRRPLLILTMVSFAIINLVTALSSNYWLILAARFLAGMSAGLLWSIIAGYAARMVPDELKGRAIAIAMVGTPLALSLGLPAGTFLGEVLNWRTVFAVMSAASILLIIWIRWKMPNLPGQDIRTKLTLRKVFVLPGMRSILLVLICFILAHNILYTYIGPFVVPSGLSDELSRVLLVFGITSLIGITFVGSQVDKHLRKLTFASILLFILSAASLAIGYESQVVIYVAIALWGLGYGGSSTIFQTATAHTAGADIDVAQAMTVVAWNLSISAGGILGGLLLSFGPHALPITILPLLFVALLTVWNASNHGFK</sequence>
<dbReference type="RefSeq" id="WP_244590349.1">
    <property type="nucleotide sequence ID" value="NZ_CAWNRH010000170.1"/>
</dbReference>
<evidence type="ECO:0000256" key="2">
    <source>
        <dbReference type="ARBA" id="ARBA00022475"/>
    </source>
</evidence>
<evidence type="ECO:0000256" key="1">
    <source>
        <dbReference type="ARBA" id="ARBA00004651"/>
    </source>
</evidence>